<feature type="domain" description="AAA+ ATPase" evidence="2">
    <location>
        <begin position="397"/>
        <end position="548"/>
    </location>
</feature>
<organism evidence="3">
    <name type="scientific">Lygus hesperus</name>
    <name type="common">Western plant bug</name>
    <dbReference type="NCBI Taxonomy" id="30085"/>
    <lineage>
        <taxon>Eukaryota</taxon>
        <taxon>Metazoa</taxon>
        <taxon>Ecdysozoa</taxon>
        <taxon>Arthropoda</taxon>
        <taxon>Hexapoda</taxon>
        <taxon>Insecta</taxon>
        <taxon>Pterygota</taxon>
        <taxon>Neoptera</taxon>
        <taxon>Paraneoptera</taxon>
        <taxon>Hemiptera</taxon>
        <taxon>Heteroptera</taxon>
        <taxon>Panheteroptera</taxon>
        <taxon>Cimicomorpha</taxon>
        <taxon>Miridae</taxon>
        <taxon>Mirini</taxon>
        <taxon>Lygus</taxon>
    </lineage>
</organism>
<sequence length="800" mass="89492">MSSDSQDIKASNNKKKRKVSVEKMSPPEDVQEYSPPSANNSLLNYFNKIDKSEAPLTPKIERSVLKVKAMVHDPPPTDPEEKKKRSPNFEEIKMKLRISLSGSKDKKKKKKSEKPADYDVIVCESIEETVVVENGVEEPQAMEVTSAPKDVSSQFVDLVDENSNSTPVSRKVPKLTVKMKHDGTLASFFTIGNRVPKPMYELSEEQKQAKLNFLQSGSPANLKKIVASSGSQTSGTPTPLPKVSHVRQKDPMHIIWNLPSVELKTKTVDTTVSLPPWSSVAHLNAPTKGVHESFVQPKFDQKSELKQLKKEANGHPVAVWFKDLREMKKNNDGLIWSEKYKPKSVVHLSLSTVRNVEKLQNWLVTMRDNTKKEESEAYNSEDDFIVGDESCDSVVRFKRAALITGPSGIGKTAIVYAVATELGYEVLELNASANRSGKRILHEFSEALQSHKVEANHIRDLVGKKGSKKKKDVPKLPKHSLILIEDADLVFSDNDDGFLSTAATLAASSKRPVVFIANERGCKHLLSKIAPHLEIDLHFSSLRHERINSWLRTVSIAENVAISSNEVDQLISWAKEVDIRKCLLQLEFLRAGNSSITNGLGFDGRFSSRVWSKLGDLDVSRSSSQSDLLHRCLNLLSVADMLLTTLKTQLKNDNPCQRHWEPSERDSTELISPVTESPNLLTEEMLAYNLSLMDNLLEGQPTCYYNVTKRADLLGDMEQSLVSPVCVLSRSAVALDFSPALREIARSEHTRFASQTKRNNRYFHYLRPDDAKASIKMDFELLGKPFTSLPSEPVIDVEST</sequence>
<dbReference type="GO" id="GO:0005524">
    <property type="term" value="F:ATP binding"/>
    <property type="evidence" value="ECO:0007669"/>
    <property type="project" value="InterPro"/>
</dbReference>
<feature type="region of interest" description="Disordered" evidence="1">
    <location>
        <begin position="67"/>
        <end position="90"/>
    </location>
</feature>
<dbReference type="CDD" id="cd00009">
    <property type="entry name" value="AAA"/>
    <property type="match status" value="1"/>
</dbReference>
<dbReference type="SMART" id="SM00382">
    <property type="entry name" value="AAA"/>
    <property type="match status" value="1"/>
</dbReference>
<name>A0A146M9R7_LYGHE</name>
<dbReference type="Gene3D" id="1.10.8.60">
    <property type="match status" value="1"/>
</dbReference>
<evidence type="ECO:0000313" key="3">
    <source>
        <dbReference type="EMBL" id="JAQ16511.1"/>
    </source>
</evidence>
<reference evidence="3" key="1">
    <citation type="journal article" date="2016" name="Gigascience">
        <title>De novo construction of an expanded transcriptome assembly for the western tarnished plant bug, Lygus hesperus.</title>
        <authorList>
            <person name="Tassone E.E."/>
            <person name="Geib S.M."/>
            <person name="Hall B."/>
            <person name="Fabrick J.A."/>
            <person name="Brent C.S."/>
            <person name="Hull J.J."/>
        </authorList>
    </citation>
    <scope>NUCLEOTIDE SEQUENCE</scope>
</reference>
<dbReference type="EMBL" id="GDHC01002118">
    <property type="protein sequence ID" value="JAQ16511.1"/>
    <property type="molecule type" value="Transcribed_RNA"/>
</dbReference>
<evidence type="ECO:0000256" key="1">
    <source>
        <dbReference type="SAM" id="MobiDB-lite"/>
    </source>
</evidence>
<feature type="compositionally biased region" description="Polar residues" evidence="1">
    <location>
        <begin position="1"/>
        <end position="11"/>
    </location>
</feature>
<dbReference type="InterPro" id="IPR003593">
    <property type="entry name" value="AAA+_ATPase"/>
</dbReference>
<dbReference type="InterPro" id="IPR027417">
    <property type="entry name" value="P-loop_NTPase"/>
</dbReference>
<evidence type="ECO:0000259" key="2">
    <source>
        <dbReference type="SMART" id="SM00382"/>
    </source>
</evidence>
<feature type="compositionally biased region" description="Low complexity" evidence="1">
    <location>
        <begin position="228"/>
        <end position="237"/>
    </location>
</feature>
<dbReference type="Pfam" id="PF00004">
    <property type="entry name" value="AAA"/>
    <property type="match status" value="1"/>
</dbReference>
<dbReference type="GO" id="GO:0005634">
    <property type="term" value="C:nucleus"/>
    <property type="evidence" value="ECO:0007669"/>
    <property type="project" value="TreeGrafter"/>
</dbReference>
<proteinExistence type="predicted"/>
<dbReference type="GO" id="GO:0003677">
    <property type="term" value="F:DNA binding"/>
    <property type="evidence" value="ECO:0007669"/>
    <property type="project" value="TreeGrafter"/>
</dbReference>
<dbReference type="GO" id="GO:0016887">
    <property type="term" value="F:ATP hydrolysis activity"/>
    <property type="evidence" value="ECO:0007669"/>
    <property type="project" value="InterPro"/>
</dbReference>
<feature type="compositionally biased region" description="Basic and acidic residues" evidence="1">
    <location>
        <begin position="79"/>
        <end position="90"/>
    </location>
</feature>
<protein>
    <submittedName>
        <fullName evidence="3">Telomere length regulation protein elg1</fullName>
    </submittedName>
</protein>
<dbReference type="InterPro" id="IPR003959">
    <property type="entry name" value="ATPase_AAA_core"/>
</dbReference>
<dbReference type="PANTHER" id="PTHR23389:SF21">
    <property type="entry name" value="ATPASE FAMILY AAA DOMAIN-CONTAINING PROTEIN 5"/>
    <property type="match status" value="1"/>
</dbReference>
<dbReference type="PANTHER" id="PTHR23389">
    <property type="entry name" value="CHROMOSOME TRANSMISSION FIDELITY FACTOR 18"/>
    <property type="match status" value="1"/>
</dbReference>
<feature type="region of interest" description="Disordered" evidence="1">
    <location>
        <begin position="1"/>
        <end position="42"/>
    </location>
</feature>
<accession>A0A146M9R7</accession>
<dbReference type="AlphaFoldDB" id="A0A146M9R7"/>
<dbReference type="SUPFAM" id="SSF52540">
    <property type="entry name" value="P-loop containing nucleoside triphosphate hydrolases"/>
    <property type="match status" value="1"/>
</dbReference>
<feature type="region of interest" description="Disordered" evidence="1">
    <location>
        <begin position="227"/>
        <end position="246"/>
    </location>
</feature>
<gene>
    <name evidence="3" type="primary">elg1</name>
    <name evidence="3" type="ORF">g.57945</name>
</gene>
<dbReference type="Gene3D" id="3.40.50.300">
    <property type="entry name" value="P-loop containing nucleotide triphosphate hydrolases"/>
    <property type="match status" value="1"/>
</dbReference>